<keyword evidence="4" id="KW-0288">FMN</keyword>
<dbReference type="PROSITE" id="PS00912">
    <property type="entry name" value="DHODEHASE_2"/>
    <property type="match status" value="1"/>
</dbReference>
<evidence type="ECO:0000256" key="1">
    <source>
        <dbReference type="ARBA" id="ARBA00001917"/>
    </source>
</evidence>
<dbReference type="Proteomes" id="UP001642484">
    <property type="component" value="Unassembled WGS sequence"/>
</dbReference>
<sequence length="827" mass="92218">MLQAVLKGDLEALKKERGAKVLKFQHVGRSTMRDATKTHILPELEFGLLKDFARELKLGAKERSHLMDMFVDQFLAMEEHMRLEVTVRSLCHSRGVTADYLQFQERFKMKKTLLLIGEVGSIEAHWAQLIQPAVYFFLKEYNVVIIDSPSLGHSRDRWMQYGPAVIRGVLRHLDIAHVSVFSLGLGSCIFYKLVAETPHILSPTHIVYNQDMADLKFVPFEPFDVEVALRDNDIQVWMIYNDEDDTEDPFAYNRHNKGPSRMAESFLKMQAETFKRAVRVNASGPRTNTEQQLLEIARSSAGAVCSKSATLEERSGNDQPRYTEIQLGDRTSSINSEGLPNKGFAAYTEASLLRRLRESAEPAGKPYILSISGLSLQENLRMLDLLLESGSVEHLSAVEVNVACPNVPGKPLVGYDFPQFEAVLKEISAHPVFTANPTLALGFKLPPYLDAPLFDAVAGMLNPLAKSKGGVLGYVVCCNTLGSALAVDVETETTVLHPKGGFGGLGGPVVRYLAMGNVSHFRSRLDESIHVVGCGGVCTGEDAFAHILCGATAVQVATQHRVEGPTCFYRIAEELKDLMRRKGYKRLEDFRGKLKVLLKRERVPPVAFLSPDDELRERSYDEILVTEKLNVGQRGENPHVQKIWVSRVPVHIFSDEVIGVMAHYLNSQPSSVQDDVVDGLVKDLVDYFREDIKEVMELPALKNCLLGRTDKVRKSTAAANRRRMEAIQDSMLALTDAPKVETLTLSRNGTGKSASKLQRTKSNLTVLSEDQPMDPDEEEESLFDEPDEDYRARWARLKPIRDRSAASLRPRALPSLTRNASRGGLSS</sequence>
<evidence type="ECO:0000313" key="10">
    <source>
        <dbReference type="Proteomes" id="UP001642484"/>
    </source>
</evidence>
<name>A0ABP0S4E5_9DINO</name>
<dbReference type="InterPro" id="IPR050074">
    <property type="entry name" value="DHO_dehydrogenase"/>
</dbReference>
<organism evidence="9 10">
    <name type="scientific">Durusdinium trenchii</name>
    <dbReference type="NCBI Taxonomy" id="1381693"/>
    <lineage>
        <taxon>Eukaryota</taxon>
        <taxon>Sar</taxon>
        <taxon>Alveolata</taxon>
        <taxon>Dinophyceae</taxon>
        <taxon>Suessiales</taxon>
        <taxon>Symbiodiniaceae</taxon>
        <taxon>Durusdinium</taxon>
    </lineage>
</organism>
<proteinExistence type="predicted"/>
<keyword evidence="3" id="KW-0285">Flavoprotein</keyword>
<feature type="domain" description="Dihydroorotate dehydrogenase catalytic" evidence="8">
    <location>
        <begin position="280"/>
        <end position="579"/>
    </location>
</feature>
<feature type="compositionally biased region" description="Acidic residues" evidence="7">
    <location>
        <begin position="771"/>
        <end position="788"/>
    </location>
</feature>
<dbReference type="Gene3D" id="2.30.26.10">
    <property type="entry name" value="Dihydroorotate Dehydrogenase A, chain A, domain 2"/>
    <property type="match status" value="1"/>
</dbReference>
<dbReference type="Pfam" id="PF01180">
    <property type="entry name" value="DHO_dh"/>
    <property type="match status" value="1"/>
</dbReference>
<dbReference type="InterPro" id="IPR029058">
    <property type="entry name" value="AB_hydrolase_fold"/>
</dbReference>
<comment type="pathway">
    <text evidence="2">Pyrimidine metabolism; UMP biosynthesis via de novo pathway.</text>
</comment>
<keyword evidence="10" id="KW-1185">Reference proteome</keyword>
<dbReference type="NCBIfam" id="NF002702">
    <property type="entry name" value="PRK02506.1"/>
    <property type="match status" value="1"/>
</dbReference>
<accession>A0ABP0S4E5</accession>
<feature type="region of interest" description="Disordered" evidence="7">
    <location>
        <begin position="801"/>
        <end position="827"/>
    </location>
</feature>
<evidence type="ECO:0000256" key="6">
    <source>
        <dbReference type="ARBA" id="ARBA00023002"/>
    </source>
</evidence>
<feature type="compositionally biased region" description="Polar residues" evidence="7">
    <location>
        <begin position="816"/>
        <end position="827"/>
    </location>
</feature>
<dbReference type="InterPro" id="IPR001295">
    <property type="entry name" value="Dihydroorotate_DH_CS"/>
</dbReference>
<comment type="cofactor">
    <cofactor evidence="1">
        <name>FMN</name>
        <dbReference type="ChEBI" id="CHEBI:58210"/>
    </cofactor>
</comment>
<keyword evidence="5" id="KW-0665">Pyrimidine biosynthesis</keyword>
<evidence type="ECO:0000256" key="7">
    <source>
        <dbReference type="SAM" id="MobiDB-lite"/>
    </source>
</evidence>
<dbReference type="InterPro" id="IPR023359">
    <property type="entry name" value="Dihydro_DH_chainA_dom2"/>
</dbReference>
<dbReference type="PANTHER" id="PTHR48109:SF1">
    <property type="entry name" value="DIHYDROOROTATE DEHYDROGENASE (FUMARATE)"/>
    <property type="match status" value="1"/>
</dbReference>
<dbReference type="PROSITE" id="PS00911">
    <property type="entry name" value="DHODEHASE_1"/>
    <property type="match status" value="1"/>
</dbReference>
<evidence type="ECO:0000256" key="3">
    <source>
        <dbReference type="ARBA" id="ARBA00022630"/>
    </source>
</evidence>
<evidence type="ECO:0000256" key="5">
    <source>
        <dbReference type="ARBA" id="ARBA00022975"/>
    </source>
</evidence>
<protein>
    <recommendedName>
        <fullName evidence="8">Dihydroorotate dehydrogenase catalytic domain-containing protein</fullName>
    </recommendedName>
</protein>
<dbReference type="InterPro" id="IPR013785">
    <property type="entry name" value="Aldolase_TIM"/>
</dbReference>
<dbReference type="EMBL" id="CAXAMN010026951">
    <property type="protein sequence ID" value="CAK9107233.1"/>
    <property type="molecule type" value="Genomic_DNA"/>
</dbReference>
<evidence type="ECO:0000313" key="9">
    <source>
        <dbReference type="EMBL" id="CAK9107233.1"/>
    </source>
</evidence>
<dbReference type="SUPFAM" id="SSF53474">
    <property type="entry name" value="alpha/beta-Hydrolases"/>
    <property type="match status" value="1"/>
</dbReference>
<evidence type="ECO:0000256" key="2">
    <source>
        <dbReference type="ARBA" id="ARBA00004725"/>
    </source>
</evidence>
<feature type="region of interest" description="Disordered" evidence="7">
    <location>
        <begin position="747"/>
        <end position="788"/>
    </location>
</feature>
<evidence type="ECO:0000256" key="4">
    <source>
        <dbReference type="ARBA" id="ARBA00022643"/>
    </source>
</evidence>
<dbReference type="SUPFAM" id="SSF51395">
    <property type="entry name" value="FMN-linked oxidoreductases"/>
    <property type="match status" value="1"/>
</dbReference>
<reference evidence="9 10" key="1">
    <citation type="submission" date="2024-02" db="EMBL/GenBank/DDBJ databases">
        <authorList>
            <person name="Chen Y."/>
            <person name="Shah S."/>
            <person name="Dougan E. K."/>
            <person name="Thang M."/>
            <person name="Chan C."/>
        </authorList>
    </citation>
    <scope>NUCLEOTIDE SEQUENCE [LARGE SCALE GENOMIC DNA]</scope>
</reference>
<comment type="caution">
    <text evidence="9">The sequence shown here is derived from an EMBL/GenBank/DDBJ whole genome shotgun (WGS) entry which is preliminary data.</text>
</comment>
<keyword evidence="6" id="KW-0560">Oxidoreductase</keyword>
<gene>
    <name evidence="9" type="ORF">CCMP2556_LOCUS50064</name>
</gene>
<dbReference type="Gene3D" id="3.20.20.70">
    <property type="entry name" value="Aldolase class I"/>
    <property type="match status" value="1"/>
</dbReference>
<dbReference type="PANTHER" id="PTHR48109">
    <property type="entry name" value="DIHYDROOROTATE DEHYDROGENASE (QUINONE), MITOCHONDRIAL-RELATED"/>
    <property type="match status" value="1"/>
</dbReference>
<feature type="compositionally biased region" description="Polar residues" evidence="7">
    <location>
        <begin position="747"/>
        <end position="768"/>
    </location>
</feature>
<dbReference type="InterPro" id="IPR005720">
    <property type="entry name" value="Dihydroorotate_DH_cat"/>
</dbReference>
<evidence type="ECO:0000259" key="8">
    <source>
        <dbReference type="Pfam" id="PF01180"/>
    </source>
</evidence>